<reference evidence="1" key="1">
    <citation type="submission" date="2021-02" db="EMBL/GenBank/DDBJ databases">
        <authorList>
            <person name="Nowell W R."/>
        </authorList>
    </citation>
    <scope>NUCLEOTIDE SEQUENCE</scope>
</reference>
<proteinExistence type="predicted"/>
<evidence type="ECO:0000313" key="1">
    <source>
        <dbReference type="EMBL" id="CAF2126517.1"/>
    </source>
</evidence>
<evidence type="ECO:0008006" key="3">
    <source>
        <dbReference type="Google" id="ProtNLM"/>
    </source>
</evidence>
<accession>A0A816W0A4</accession>
<dbReference type="AlphaFoldDB" id="A0A816W0A4"/>
<gene>
    <name evidence="1" type="ORF">MBJ925_LOCUS26849</name>
</gene>
<organism evidence="1 2">
    <name type="scientific">Rotaria magnacalcarata</name>
    <dbReference type="NCBI Taxonomy" id="392030"/>
    <lineage>
        <taxon>Eukaryota</taxon>
        <taxon>Metazoa</taxon>
        <taxon>Spiralia</taxon>
        <taxon>Gnathifera</taxon>
        <taxon>Rotifera</taxon>
        <taxon>Eurotatoria</taxon>
        <taxon>Bdelloidea</taxon>
        <taxon>Philodinida</taxon>
        <taxon>Philodinidae</taxon>
        <taxon>Rotaria</taxon>
    </lineage>
</organism>
<dbReference type="Gene3D" id="2.40.70.10">
    <property type="entry name" value="Acid Proteases"/>
    <property type="match status" value="1"/>
</dbReference>
<dbReference type="CDD" id="cd00303">
    <property type="entry name" value="retropepsin_like"/>
    <property type="match status" value="1"/>
</dbReference>
<comment type="caution">
    <text evidence="1">The sequence shown here is derived from an EMBL/GenBank/DDBJ whole genome shotgun (WGS) entry which is preliminary data.</text>
</comment>
<sequence>MIDTGATHSFITQGALSTLYHSAIPSCNRIAQLGDGQATLKIIGEIQLLLQFDKVFTHLNVLVVKTMNTDFILDVKSINVIHIPPRKSYTVQAKVELSSADTVYFSPIDVTQSKKSIVMSPSLLHINNYTTYLEVYNPHDYTCTLPMNTLLCRTPRRSSSLSYQHPIINTIEIKSASSATSKTIDNLLAHIQNVQDKQQLRFILQQHIKNFDISKVTQANTHI</sequence>
<dbReference type="Proteomes" id="UP000663824">
    <property type="component" value="Unassembled WGS sequence"/>
</dbReference>
<dbReference type="EMBL" id="CAJNRE010014276">
    <property type="protein sequence ID" value="CAF2126517.1"/>
    <property type="molecule type" value="Genomic_DNA"/>
</dbReference>
<dbReference type="InterPro" id="IPR021109">
    <property type="entry name" value="Peptidase_aspartic_dom_sf"/>
</dbReference>
<evidence type="ECO:0000313" key="2">
    <source>
        <dbReference type="Proteomes" id="UP000663824"/>
    </source>
</evidence>
<name>A0A816W0A4_9BILA</name>
<protein>
    <recommendedName>
        <fullName evidence="3">Peptidase A2 domain-containing protein</fullName>
    </recommendedName>
</protein>